<evidence type="ECO:0000256" key="4">
    <source>
        <dbReference type="ARBA" id="ARBA00022448"/>
    </source>
</evidence>
<dbReference type="EMBL" id="CP067089">
    <property type="protein sequence ID" value="QQO09847.1"/>
    <property type="molecule type" value="Genomic_DNA"/>
</dbReference>
<evidence type="ECO:0000256" key="3">
    <source>
        <dbReference type="ARBA" id="ARBA00009047"/>
    </source>
</evidence>
<reference evidence="13" key="1">
    <citation type="submission" date="2021-01" db="EMBL/GenBank/DDBJ databases">
        <title>Description of Breznakiella homolactica.</title>
        <authorList>
            <person name="Song Y."/>
            <person name="Brune A."/>
        </authorList>
    </citation>
    <scope>NUCLEOTIDE SEQUENCE</scope>
    <source>
        <strain evidence="13">RmG30</strain>
    </source>
</reference>
<keyword evidence="5" id="KW-1003">Cell membrane</keyword>
<evidence type="ECO:0000313" key="13">
    <source>
        <dbReference type="EMBL" id="QQO09847.1"/>
    </source>
</evidence>
<keyword evidence="8 11" id="KW-1133">Transmembrane helix</keyword>
<dbReference type="AlphaFoldDB" id="A0A7T7XP65"/>
<evidence type="ECO:0000313" key="14">
    <source>
        <dbReference type="Proteomes" id="UP000595917"/>
    </source>
</evidence>
<keyword evidence="14" id="KW-1185">Reference proteome</keyword>
<keyword evidence="7 11" id="KW-0812">Transmembrane</keyword>
<comment type="similarity">
    <text evidence="3">Belongs to the binding-protein-dependent transport system permease family. MalFG subfamily.</text>
</comment>
<keyword evidence="9 11" id="KW-0472">Membrane</keyword>
<dbReference type="Gene3D" id="1.10.3720.10">
    <property type="entry name" value="MetI-like"/>
    <property type="match status" value="1"/>
</dbReference>
<comment type="function">
    <text evidence="1">Part of the ABC transporter complex MalEFGK involved in maltose/maltodextrin import. Probably responsible for the translocation of the substrate across the membrane.</text>
</comment>
<dbReference type="SUPFAM" id="SSF161098">
    <property type="entry name" value="MetI-like"/>
    <property type="match status" value="1"/>
</dbReference>
<dbReference type="Proteomes" id="UP000595917">
    <property type="component" value="Chromosome"/>
</dbReference>
<evidence type="ECO:0000256" key="5">
    <source>
        <dbReference type="ARBA" id="ARBA00022475"/>
    </source>
</evidence>
<sequence length="278" mass="31639">MLLSARRKTSVTVWIFTIIVAMVIIIPLYWIFISSITPENELFTSPINYIPKNPTIRHYQTLFMNLNLGRKLFNTLFITTCSLFISTVICLMAAYGFTRYSSKALRIAQLAIVFSVMIPAIVKARPLYNFLRMTGLHDTFPGLILLYTSNLIPFTMLILSNFLGNIPKSIEEAADLDGAIFHQKLRYIILPLMRPAIATILIINFITCLNDLFTPLFYSNSIEVLSVAITTLPTKDQYSMPWELISAMGWFIVFPIIIFVFIFEKYIMEGIMAGGVKS</sequence>
<evidence type="ECO:0000256" key="7">
    <source>
        <dbReference type="ARBA" id="ARBA00022692"/>
    </source>
</evidence>
<feature type="transmembrane region" description="Helical" evidence="11">
    <location>
        <begin position="244"/>
        <end position="263"/>
    </location>
</feature>
<evidence type="ECO:0000256" key="9">
    <source>
        <dbReference type="ARBA" id="ARBA00023136"/>
    </source>
</evidence>
<feature type="domain" description="ABC transmembrane type-1" evidence="12">
    <location>
        <begin position="72"/>
        <end position="263"/>
    </location>
</feature>
<keyword evidence="4 11" id="KW-0813">Transport</keyword>
<dbReference type="InterPro" id="IPR035906">
    <property type="entry name" value="MetI-like_sf"/>
</dbReference>
<evidence type="ECO:0000259" key="12">
    <source>
        <dbReference type="PROSITE" id="PS50928"/>
    </source>
</evidence>
<keyword evidence="6" id="KW-0762">Sugar transport</keyword>
<dbReference type="CDD" id="cd06261">
    <property type="entry name" value="TM_PBP2"/>
    <property type="match status" value="1"/>
</dbReference>
<dbReference type="PANTHER" id="PTHR32243">
    <property type="entry name" value="MALTOSE TRANSPORT SYSTEM PERMEASE-RELATED"/>
    <property type="match status" value="1"/>
</dbReference>
<dbReference type="KEGG" id="bhc:JFL75_02755"/>
<feature type="transmembrane region" description="Helical" evidence="11">
    <location>
        <begin position="12"/>
        <end position="33"/>
    </location>
</feature>
<dbReference type="InterPro" id="IPR000515">
    <property type="entry name" value="MetI-like"/>
</dbReference>
<evidence type="ECO:0000256" key="8">
    <source>
        <dbReference type="ARBA" id="ARBA00022989"/>
    </source>
</evidence>
<dbReference type="InterPro" id="IPR050901">
    <property type="entry name" value="BP-dep_ABC_trans_perm"/>
</dbReference>
<evidence type="ECO:0000256" key="1">
    <source>
        <dbReference type="ARBA" id="ARBA00002264"/>
    </source>
</evidence>
<proteinExistence type="inferred from homology"/>
<dbReference type="Pfam" id="PF00528">
    <property type="entry name" value="BPD_transp_1"/>
    <property type="match status" value="1"/>
</dbReference>
<evidence type="ECO:0000256" key="6">
    <source>
        <dbReference type="ARBA" id="ARBA00022597"/>
    </source>
</evidence>
<gene>
    <name evidence="13" type="ORF">JFL75_02755</name>
</gene>
<dbReference type="GO" id="GO:0005886">
    <property type="term" value="C:plasma membrane"/>
    <property type="evidence" value="ECO:0007669"/>
    <property type="project" value="UniProtKB-SubCell"/>
</dbReference>
<accession>A0A7T7XP65</accession>
<evidence type="ECO:0000256" key="2">
    <source>
        <dbReference type="ARBA" id="ARBA00004651"/>
    </source>
</evidence>
<organism evidence="13 14">
    <name type="scientific">Breznakiella homolactica</name>
    <dbReference type="NCBI Taxonomy" id="2798577"/>
    <lineage>
        <taxon>Bacteria</taxon>
        <taxon>Pseudomonadati</taxon>
        <taxon>Spirochaetota</taxon>
        <taxon>Spirochaetia</taxon>
        <taxon>Spirochaetales</taxon>
        <taxon>Breznakiellaceae</taxon>
        <taxon>Breznakiella</taxon>
    </lineage>
</organism>
<dbReference type="RefSeq" id="WP_215627150.1">
    <property type="nucleotide sequence ID" value="NZ_CP067089.2"/>
</dbReference>
<feature type="transmembrane region" description="Helical" evidence="11">
    <location>
        <begin position="142"/>
        <end position="164"/>
    </location>
</feature>
<dbReference type="GO" id="GO:0055085">
    <property type="term" value="P:transmembrane transport"/>
    <property type="evidence" value="ECO:0007669"/>
    <property type="project" value="InterPro"/>
</dbReference>
<feature type="transmembrane region" description="Helical" evidence="11">
    <location>
        <begin position="72"/>
        <end position="97"/>
    </location>
</feature>
<feature type="transmembrane region" description="Helical" evidence="11">
    <location>
        <begin position="185"/>
        <end position="206"/>
    </location>
</feature>
<name>A0A7T7XP65_9SPIR</name>
<protein>
    <recommendedName>
        <fullName evidence="10">Maltose/maltodextrin transport system permease protein MalG</fullName>
    </recommendedName>
</protein>
<feature type="transmembrane region" description="Helical" evidence="11">
    <location>
        <begin position="104"/>
        <end position="122"/>
    </location>
</feature>
<evidence type="ECO:0000256" key="11">
    <source>
        <dbReference type="RuleBase" id="RU363032"/>
    </source>
</evidence>
<comment type="subcellular location">
    <subcellularLocation>
        <location evidence="2 11">Cell membrane</location>
        <topology evidence="2 11">Multi-pass membrane protein</topology>
    </subcellularLocation>
</comment>
<dbReference type="PANTHER" id="PTHR32243:SF50">
    <property type="entry name" value="MALTOSE_MALTODEXTRIN TRANSPORT SYSTEM PERMEASE PROTEIN MALG"/>
    <property type="match status" value="1"/>
</dbReference>
<evidence type="ECO:0000256" key="10">
    <source>
        <dbReference type="ARBA" id="ARBA00041109"/>
    </source>
</evidence>
<dbReference type="PROSITE" id="PS50928">
    <property type="entry name" value="ABC_TM1"/>
    <property type="match status" value="1"/>
</dbReference>